<dbReference type="Proteomes" id="UP000280296">
    <property type="component" value="Unassembled WGS sequence"/>
</dbReference>
<reference evidence="1 2" key="2">
    <citation type="submission" date="2019-01" db="EMBL/GenBank/DDBJ databases">
        <title>Tautonia sociabilis, a novel thermotolerant planctomycete of Isosphaeraceae family, isolated from a 4000 m deep subterranean habitat.</title>
        <authorList>
            <person name="Kovaleva O.L."/>
            <person name="Elcheninov A.G."/>
            <person name="Van Heerden E."/>
            <person name="Toshchakov S.V."/>
            <person name="Novikov A."/>
            <person name="Bonch-Osmolovskaya E.A."/>
            <person name="Kublanov I.V."/>
        </authorList>
    </citation>
    <scope>NUCLEOTIDE SEQUENCE [LARGE SCALE GENOMIC DNA]</scope>
    <source>
        <strain evidence="1 2">GM2012</strain>
    </source>
</reference>
<evidence type="ECO:0000313" key="2">
    <source>
        <dbReference type="Proteomes" id="UP000280296"/>
    </source>
</evidence>
<dbReference type="RefSeq" id="WP_126726394.1">
    <property type="nucleotide sequence ID" value="NZ_RYZH01000030.1"/>
</dbReference>
<organism evidence="1 2">
    <name type="scientific">Tautonia sociabilis</name>
    <dbReference type="NCBI Taxonomy" id="2080755"/>
    <lineage>
        <taxon>Bacteria</taxon>
        <taxon>Pseudomonadati</taxon>
        <taxon>Planctomycetota</taxon>
        <taxon>Planctomycetia</taxon>
        <taxon>Isosphaerales</taxon>
        <taxon>Isosphaeraceae</taxon>
        <taxon>Tautonia</taxon>
    </lineage>
</organism>
<name>A0A432MHW6_9BACT</name>
<proteinExistence type="predicted"/>
<gene>
    <name evidence="1" type="ORF">TsocGM_15615</name>
</gene>
<comment type="caution">
    <text evidence="1">The sequence shown here is derived from an EMBL/GenBank/DDBJ whole genome shotgun (WGS) entry which is preliminary data.</text>
</comment>
<accession>A0A432MHW6</accession>
<dbReference type="OrthoDB" id="286889at2"/>
<sequence length="80" mass="8818">MIAPIAETTLWQRNLASLIRSGLFERAEVVAYRGLYAVVGIYRDGSPSAPLAKYADRRRADDALVVVEKLIDPTVTAELN</sequence>
<evidence type="ECO:0000313" key="1">
    <source>
        <dbReference type="EMBL" id="RUL86732.1"/>
    </source>
</evidence>
<dbReference type="AlphaFoldDB" id="A0A432MHW6"/>
<protein>
    <submittedName>
        <fullName evidence="1">Uncharacterized protein</fullName>
    </submittedName>
</protein>
<keyword evidence="2" id="KW-1185">Reference proteome</keyword>
<dbReference type="EMBL" id="RYZH01000030">
    <property type="protein sequence ID" value="RUL86732.1"/>
    <property type="molecule type" value="Genomic_DNA"/>
</dbReference>
<reference evidence="1 2" key="1">
    <citation type="submission" date="2018-12" db="EMBL/GenBank/DDBJ databases">
        <authorList>
            <person name="Toschakov S.V."/>
        </authorList>
    </citation>
    <scope>NUCLEOTIDE SEQUENCE [LARGE SCALE GENOMIC DNA]</scope>
    <source>
        <strain evidence="1 2">GM2012</strain>
    </source>
</reference>